<evidence type="ECO:0000256" key="1">
    <source>
        <dbReference type="SAM" id="MobiDB-lite"/>
    </source>
</evidence>
<proteinExistence type="predicted"/>
<organism evidence="2">
    <name type="scientific">Anopheles sinensis</name>
    <name type="common">Mosquito</name>
    <dbReference type="NCBI Taxonomy" id="74873"/>
    <lineage>
        <taxon>Eukaryota</taxon>
        <taxon>Metazoa</taxon>
        <taxon>Ecdysozoa</taxon>
        <taxon>Arthropoda</taxon>
        <taxon>Hexapoda</taxon>
        <taxon>Insecta</taxon>
        <taxon>Pterygota</taxon>
        <taxon>Neoptera</taxon>
        <taxon>Endopterygota</taxon>
        <taxon>Diptera</taxon>
        <taxon>Nematocera</taxon>
        <taxon>Culicoidea</taxon>
        <taxon>Culicidae</taxon>
        <taxon>Anophelinae</taxon>
        <taxon>Anopheles</taxon>
    </lineage>
</organism>
<gene>
    <name evidence="2" type="ORF">ZHAS_00005493</name>
</gene>
<dbReference type="VEuPathDB" id="VectorBase:ASIC005493"/>
<reference evidence="2 4" key="1">
    <citation type="journal article" date="2014" name="BMC Genomics">
        <title>Genome sequence of Anopheles sinensis provides insight into genetics basis of mosquito competence for malaria parasites.</title>
        <authorList>
            <person name="Zhou D."/>
            <person name="Zhang D."/>
            <person name="Ding G."/>
            <person name="Shi L."/>
            <person name="Hou Q."/>
            <person name="Ye Y."/>
            <person name="Xu Y."/>
            <person name="Zhou H."/>
            <person name="Xiong C."/>
            <person name="Li S."/>
            <person name="Yu J."/>
            <person name="Hong S."/>
            <person name="Yu X."/>
            <person name="Zou P."/>
            <person name="Chen C."/>
            <person name="Chang X."/>
            <person name="Wang W."/>
            <person name="Lv Y."/>
            <person name="Sun Y."/>
            <person name="Ma L."/>
            <person name="Shen B."/>
            <person name="Zhu C."/>
        </authorList>
    </citation>
    <scope>NUCLEOTIDE SEQUENCE [LARGE SCALE GENOMIC DNA]</scope>
</reference>
<dbReference type="AlphaFoldDB" id="A0A084VJN8"/>
<dbReference type="EnsemblMetazoa" id="ASIC005493-RA">
    <property type="protein sequence ID" value="ASIC005493-PA"/>
    <property type="gene ID" value="ASIC005493"/>
</dbReference>
<accession>A0A084VJN8</accession>
<dbReference type="EMBL" id="KE524901">
    <property type="protein sequence ID" value="KFB38182.1"/>
    <property type="molecule type" value="Genomic_DNA"/>
</dbReference>
<evidence type="ECO:0000313" key="4">
    <source>
        <dbReference type="Proteomes" id="UP000030765"/>
    </source>
</evidence>
<keyword evidence="4" id="KW-1185">Reference proteome</keyword>
<evidence type="ECO:0000313" key="3">
    <source>
        <dbReference type="EnsemblMetazoa" id="ASIC005493-PA"/>
    </source>
</evidence>
<protein>
    <submittedName>
        <fullName evidence="2 3">NHL repeat-containing protein 2</fullName>
    </submittedName>
</protein>
<dbReference type="EMBL" id="ATLV01013828">
    <property type="status" value="NOT_ANNOTATED_CDS"/>
    <property type="molecule type" value="Genomic_DNA"/>
</dbReference>
<dbReference type="Proteomes" id="UP000030765">
    <property type="component" value="Unassembled WGS sequence"/>
</dbReference>
<evidence type="ECO:0000313" key="2">
    <source>
        <dbReference type="EMBL" id="KFB38182.1"/>
    </source>
</evidence>
<reference evidence="3" key="2">
    <citation type="submission" date="2020-05" db="UniProtKB">
        <authorList>
            <consortium name="EnsemblMetazoa"/>
        </authorList>
    </citation>
    <scope>IDENTIFICATION</scope>
</reference>
<feature type="compositionally biased region" description="Polar residues" evidence="1">
    <location>
        <begin position="1"/>
        <end position="12"/>
    </location>
</feature>
<feature type="region of interest" description="Disordered" evidence="1">
    <location>
        <begin position="1"/>
        <end position="27"/>
    </location>
</feature>
<sequence length="69" mass="7339">MNQFQRCSSVSNVGPPAPTLGQPSDAALRGPKALCVVTLETNRTAKKDYAKANLDGSLRDNLFPVACFS</sequence>
<name>A0A084VJN8_ANOSI</name>